<dbReference type="EMBL" id="ML977640">
    <property type="protein sequence ID" value="KAF1995384.1"/>
    <property type="molecule type" value="Genomic_DNA"/>
</dbReference>
<keyword evidence="5" id="KW-1185">Reference proteome</keyword>
<evidence type="ECO:0000313" key="5">
    <source>
        <dbReference type="Proteomes" id="UP000799779"/>
    </source>
</evidence>
<feature type="compositionally biased region" description="Polar residues" evidence="1">
    <location>
        <begin position="26"/>
        <end position="38"/>
    </location>
</feature>
<sequence length="187" mass="20025">MLKAILLYGLLPMVALAQDATQTLARTPTATADPQSQYNGGDDNPLDPDDAGAAGGSKEAFNLSKGALIAIIVVAVFVAILGIASAVLFWLAKKRQWDVRQSIRRASRRFTGKSNVASKRENRRTGVRLNSPKLPTTRSNRDKDLEKGVPASGQKGTTTTTITSQFDVDTPTTKGGWKKPTLMGGKK</sequence>
<keyword evidence="2" id="KW-0472">Membrane</keyword>
<feature type="region of interest" description="Disordered" evidence="1">
    <location>
        <begin position="26"/>
        <end position="53"/>
    </location>
</feature>
<feature type="transmembrane region" description="Helical" evidence="2">
    <location>
        <begin position="67"/>
        <end position="92"/>
    </location>
</feature>
<gene>
    <name evidence="4" type="ORF">P154DRAFT_538868</name>
</gene>
<keyword evidence="2" id="KW-0812">Transmembrane</keyword>
<keyword evidence="3" id="KW-0732">Signal</keyword>
<feature type="region of interest" description="Disordered" evidence="1">
    <location>
        <begin position="110"/>
        <end position="187"/>
    </location>
</feature>
<feature type="chain" id="PRO_5025595733" description="Mid2 domain-containing protein" evidence="3">
    <location>
        <begin position="18"/>
        <end position="187"/>
    </location>
</feature>
<organism evidence="4 5">
    <name type="scientific">Amniculicola lignicola CBS 123094</name>
    <dbReference type="NCBI Taxonomy" id="1392246"/>
    <lineage>
        <taxon>Eukaryota</taxon>
        <taxon>Fungi</taxon>
        <taxon>Dikarya</taxon>
        <taxon>Ascomycota</taxon>
        <taxon>Pezizomycotina</taxon>
        <taxon>Dothideomycetes</taxon>
        <taxon>Pleosporomycetidae</taxon>
        <taxon>Pleosporales</taxon>
        <taxon>Amniculicolaceae</taxon>
        <taxon>Amniculicola</taxon>
    </lineage>
</organism>
<feature type="compositionally biased region" description="Low complexity" evidence="1">
    <location>
        <begin position="170"/>
        <end position="181"/>
    </location>
</feature>
<protein>
    <recommendedName>
        <fullName evidence="6">Mid2 domain-containing protein</fullName>
    </recommendedName>
</protein>
<evidence type="ECO:0000313" key="4">
    <source>
        <dbReference type="EMBL" id="KAF1995384.1"/>
    </source>
</evidence>
<feature type="signal peptide" evidence="3">
    <location>
        <begin position="1"/>
        <end position="17"/>
    </location>
</feature>
<name>A0A6A5W382_9PLEO</name>
<evidence type="ECO:0008006" key="6">
    <source>
        <dbReference type="Google" id="ProtNLM"/>
    </source>
</evidence>
<dbReference type="Proteomes" id="UP000799779">
    <property type="component" value="Unassembled WGS sequence"/>
</dbReference>
<evidence type="ECO:0000256" key="3">
    <source>
        <dbReference type="SAM" id="SignalP"/>
    </source>
</evidence>
<dbReference type="OrthoDB" id="5425637at2759"/>
<keyword evidence="2" id="KW-1133">Transmembrane helix</keyword>
<dbReference type="AlphaFoldDB" id="A0A6A5W382"/>
<evidence type="ECO:0000256" key="1">
    <source>
        <dbReference type="SAM" id="MobiDB-lite"/>
    </source>
</evidence>
<evidence type="ECO:0000256" key="2">
    <source>
        <dbReference type="SAM" id="Phobius"/>
    </source>
</evidence>
<proteinExistence type="predicted"/>
<accession>A0A6A5W382</accession>
<reference evidence="4" key="1">
    <citation type="journal article" date="2020" name="Stud. Mycol.">
        <title>101 Dothideomycetes genomes: a test case for predicting lifestyles and emergence of pathogens.</title>
        <authorList>
            <person name="Haridas S."/>
            <person name="Albert R."/>
            <person name="Binder M."/>
            <person name="Bloem J."/>
            <person name="Labutti K."/>
            <person name="Salamov A."/>
            <person name="Andreopoulos B."/>
            <person name="Baker S."/>
            <person name="Barry K."/>
            <person name="Bills G."/>
            <person name="Bluhm B."/>
            <person name="Cannon C."/>
            <person name="Castanera R."/>
            <person name="Culley D."/>
            <person name="Daum C."/>
            <person name="Ezra D."/>
            <person name="Gonzalez J."/>
            <person name="Henrissat B."/>
            <person name="Kuo A."/>
            <person name="Liang C."/>
            <person name="Lipzen A."/>
            <person name="Lutzoni F."/>
            <person name="Magnuson J."/>
            <person name="Mondo S."/>
            <person name="Nolan M."/>
            <person name="Ohm R."/>
            <person name="Pangilinan J."/>
            <person name="Park H.-J."/>
            <person name="Ramirez L."/>
            <person name="Alfaro M."/>
            <person name="Sun H."/>
            <person name="Tritt A."/>
            <person name="Yoshinaga Y."/>
            <person name="Zwiers L.-H."/>
            <person name="Turgeon B."/>
            <person name="Goodwin S."/>
            <person name="Spatafora J."/>
            <person name="Crous P."/>
            <person name="Grigoriev I."/>
        </authorList>
    </citation>
    <scope>NUCLEOTIDE SEQUENCE</scope>
    <source>
        <strain evidence="4">CBS 123094</strain>
    </source>
</reference>